<evidence type="ECO:0000256" key="13">
    <source>
        <dbReference type="ARBA" id="ARBA00023136"/>
    </source>
</evidence>
<evidence type="ECO:0000256" key="2">
    <source>
        <dbReference type="ARBA" id="ARBA00004429"/>
    </source>
</evidence>
<name>D1YZK9_METPS</name>
<reference evidence="19 20" key="1">
    <citation type="journal article" date="2007" name="Appl. Environ. Microbiol.">
        <title>Isolation of key methanogens for global methane emission from rice paddy fields: a novel isolate affiliated with the clone cluster rice cluster I.</title>
        <authorList>
            <person name="Sakai S."/>
            <person name="Imachi H."/>
            <person name="Sekiguchi Y."/>
            <person name="Ohashi A."/>
            <person name="Harada H."/>
            <person name="Kamagata Y."/>
        </authorList>
    </citation>
    <scope>NUCLEOTIDE SEQUENCE [LARGE SCALE GENOMIC DNA]</scope>
    <source>
        <strain evidence="20">DSM 17711 / JCM 13418 / NBRC 101707 / SANAE</strain>
    </source>
</reference>
<dbReference type="AlphaFoldDB" id="D1YZK9"/>
<feature type="domain" description="PAC" evidence="18">
    <location>
        <begin position="490"/>
        <end position="542"/>
    </location>
</feature>
<dbReference type="InterPro" id="IPR001610">
    <property type="entry name" value="PAC"/>
</dbReference>
<dbReference type="Gene3D" id="3.30.565.10">
    <property type="entry name" value="Histidine kinase-like ATPase, C-terminal domain"/>
    <property type="match status" value="1"/>
</dbReference>
<dbReference type="SUPFAM" id="SSF55874">
    <property type="entry name" value="ATPase domain of HSP90 chaperone/DNA topoisomerase II/histidine kinase"/>
    <property type="match status" value="1"/>
</dbReference>
<dbReference type="InterPro" id="IPR013656">
    <property type="entry name" value="PAS_4"/>
</dbReference>
<dbReference type="InterPro" id="IPR052162">
    <property type="entry name" value="Sensor_kinase/Photoreceptor"/>
</dbReference>
<evidence type="ECO:0000256" key="5">
    <source>
        <dbReference type="ARBA" id="ARBA00022519"/>
    </source>
</evidence>
<dbReference type="STRING" id="304371.MCP_1809"/>
<dbReference type="CDD" id="cd00075">
    <property type="entry name" value="HATPase"/>
    <property type="match status" value="1"/>
</dbReference>
<dbReference type="InterPro" id="IPR035965">
    <property type="entry name" value="PAS-like_dom_sf"/>
</dbReference>
<dbReference type="Pfam" id="PF08447">
    <property type="entry name" value="PAS_3"/>
    <property type="match status" value="2"/>
</dbReference>
<dbReference type="PROSITE" id="PS50113">
    <property type="entry name" value="PAC"/>
    <property type="match status" value="5"/>
</dbReference>
<feature type="domain" description="PAC" evidence="18">
    <location>
        <begin position="236"/>
        <end position="289"/>
    </location>
</feature>
<dbReference type="GO" id="GO:0006355">
    <property type="term" value="P:regulation of DNA-templated transcription"/>
    <property type="evidence" value="ECO:0007669"/>
    <property type="project" value="InterPro"/>
</dbReference>
<dbReference type="GO" id="GO:0005886">
    <property type="term" value="C:plasma membrane"/>
    <property type="evidence" value="ECO:0007669"/>
    <property type="project" value="UniProtKB-SubCell"/>
</dbReference>
<dbReference type="SMART" id="SM00387">
    <property type="entry name" value="HATPase_c"/>
    <property type="match status" value="1"/>
</dbReference>
<dbReference type="EC" id="2.7.13.3" evidence="3"/>
<evidence type="ECO:0000256" key="4">
    <source>
        <dbReference type="ARBA" id="ARBA00022475"/>
    </source>
</evidence>
<dbReference type="InterPro" id="IPR003594">
    <property type="entry name" value="HATPase_dom"/>
</dbReference>
<gene>
    <name evidence="19" type="ordered locus">MCP_1809</name>
</gene>
<keyword evidence="14" id="KW-0175">Coiled coil</keyword>
<keyword evidence="10" id="KW-0547">Nucleotide-binding</keyword>
<keyword evidence="8" id="KW-0812">Transmembrane</keyword>
<dbReference type="NCBIfam" id="TIGR00229">
    <property type="entry name" value="sensory_box"/>
    <property type="match status" value="5"/>
</dbReference>
<evidence type="ECO:0000259" key="16">
    <source>
        <dbReference type="PROSITE" id="PS50109"/>
    </source>
</evidence>
<evidence type="ECO:0000256" key="7">
    <source>
        <dbReference type="ARBA" id="ARBA00022679"/>
    </source>
</evidence>
<dbReference type="InterPro" id="IPR004358">
    <property type="entry name" value="Sig_transdc_His_kin-like_C"/>
</dbReference>
<reference evidence="20" key="3">
    <citation type="journal article" date="2011" name="PLoS ONE">
        <title>Genome sequence of a mesophilic hydrogenotrophic methanogen Methanocella paludicola, the first cultivated representative of the order Methanocellales.</title>
        <authorList>
            <person name="Sakai S."/>
            <person name="Takaki Y."/>
            <person name="Shimamura S."/>
            <person name="Sekine M."/>
            <person name="Tajima T."/>
            <person name="Kosugi H."/>
            <person name="Ichikawa N."/>
            <person name="Tasumi E."/>
            <person name="Hiraki A.T."/>
            <person name="Shimizu A."/>
            <person name="Kato Y."/>
            <person name="Nishiko R."/>
            <person name="Mori K."/>
            <person name="Fujita N."/>
            <person name="Imachi H."/>
            <person name="Takai K."/>
        </authorList>
    </citation>
    <scope>NUCLEOTIDE SEQUENCE [LARGE SCALE GENOMIC DNA]</scope>
    <source>
        <strain evidence="20">DSM 17711 / JCM 13418 / NBRC 101707 / SANAE</strain>
    </source>
</reference>
<evidence type="ECO:0000256" key="15">
    <source>
        <dbReference type="SAM" id="MobiDB-lite"/>
    </source>
</evidence>
<sequence length="900" mass="103262">MPGKKEKAPSKRSKKNEGIKLPDADAKERKQDEEKQFFNEYLVDQLRDMAFWTWADGRIFFVNEEACRSLGYTRCELLSMNIPDIDVDFTAEKLSEFIERNKHLGKILVESRFKTKDGKVFPVEISSNYFHADGKEYMVSLCRDISERKKTDEALRESERRLKRTERILYRSQEAGKVGSWHLDLRNNDLWWSPETYRIFGLPPNTGLSYEDFLAIVYEEDRAGVDRAWKEALAGKPYEIEHRVFANGQVKWVYEKAIIDFDAHGTPMFGIGTVVDITERKRAENAIVQSKIILQLVMDNVPQAIFWKDRNSTYLGCNKIFARAAGLKTPEDIRGKTDYDLPWSREQADSFREHDFRVMESDTPEYHIIEQQREASGRVAWLETSKVPLHDLEGNVTGILCTYEDITERKLAEEAVRLASAYNRSLIEASLDPLVTISPAGVITDVNKATEMVTGFAREELINTDFCDYFTEPDRAKEGYRTAFERGSVTDYALEIWHKDGHITPVIYNASVYRDDTGEVIGVFAAARDITERRQAEEALKKSEANLERAQRIAALGNWEWDLKTDQLSGSREYFRMFGLDHQEAVPFEKFARMLHPDDRKWVNEAIKDIRYDNLPRDYEFRILLPDGKERYIHSIVEVILDENGRPIKVFGTMQDISERKRAQNALQDAKDQVELYVDLMGHDINNMNQISLGFLELAHNIIEMEGKLGEDNIVLLDRAMDSLNNSSQLIDSVRKLQREKMGLYEPEVLSVGSIIEDTIKQFKRIPGRDVKITCNAPGDYRVRANVLLKDVFTNLVGNAVKHSKGALVVNIGVSRVIDNGKIYCRIDVEDDGPGIPDTLKSTLFDRLSLTTTRAKGKGFGLCLIKMLVDDYRGKFWVEDRVAGDYTRGARFVVMLPAVE</sequence>
<dbReference type="SUPFAM" id="SSF55785">
    <property type="entry name" value="PYP-like sensor domain (PAS domain)"/>
    <property type="match status" value="5"/>
</dbReference>
<evidence type="ECO:0000256" key="6">
    <source>
        <dbReference type="ARBA" id="ARBA00022553"/>
    </source>
</evidence>
<reference evidence="19 20" key="2">
    <citation type="journal article" date="2008" name="Int. J. Syst. Evol. Microbiol.">
        <title>Methanocella paludicola gen. nov., sp. nov., a methane-producing archaeon, the first isolate of the lineage 'Rice Cluster I', and proposal of the new archaeal order Methanocellales ord. nov.</title>
        <authorList>
            <person name="Sakai S."/>
            <person name="Imachi H."/>
            <person name="Hanada S."/>
            <person name="Ohashi A."/>
            <person name="Harada H."/>
            <person name="Kamagata Y."/>
        </authorList>
    </citation>
    <scope>NUCLEOTIDE SEQUENCE [LARGE SCALE GENOMIC DNA]</scope>
    <source>
        <strain evidence="20">DSM 17711 / JCM 13418 / NBRC 101707 / SANAE</strain>
    </source>
</reference>
<evidence type="ECO:0000259" key="17">
    <source>
        <dbReference type="PROSITE" id="PS50112"/>
    </source>
</evidence>
<dbReference type="Pfam" id="PF13426">
    <property type="entry name" value="PAS_9"/>
    <property type="match status" value="1"/>
</dbReference>
<evidence type="ECO:0000313" key="19">
    <source>
        <dbReference type="EMBL" id="BAI61881.1"/>
    </source>
</evidence>
<dbReference type="SMART" id="SM00091">
    <property type="entry name" value="PAS"/>
    <property type="match status" value="5"/>
</dbReference>
<keyword evidence="7" id="KW-0808">Transferase</keyword>
<keyword evidence="5" id="KW-0997">Cell inner membrane</keyword>
<dbReference type="PRINTS" id="PR00344">
    <property type="entry name" value="BCTRLSENSOR"/>
</dbReference>
<dbReference type="GeneID" id="8681699"/>
<dbReference type="Pfam" id="PF02518">
    <property type="entry name" value="HATPase_c"/>
    <property type="match status" value="1"/>
</dbReference>
<keyword evidence="11 19" id="KW-0418">Kinase</keyword>
<dbReference type="InterPro" id="IPR013767">
    <property type="entry name" value="PAS_fold"/>
</dbReference>
<proteinExistence type="predicted"/>
<dbReference type="GO" id="GO:0000166">
    <property type="term" value="F:nucleotide binding"/>
    <property type="evidence" value="ECO:0007669"/>
    <property type="project" value="UniProtKB-KW"/>
</dbReference>
<dbReference type="Proteomes" id="UP000001882">
    <property type="component" value="Chromosome"/>
</dbReference>
<evidence type="ECO:0000259" key="18">
    <source>
        <dbReference type="PROSITE" id="PS50113"/>
    </source>
</evidence>
<dbReference type="PANTHER" id="PTHR43304:SF1">
    <property type="entry name" value="PAC DOMAIN-CONTAINING PROTEIN"/>
    <property type="match status" value="1"/>
</dbReference>
<comment type="catalytic activity">
    <reaction evidence="1">
        <text>ATP + protein L-histidine = ADP + protein N-phospho-L-histidine.</text>
        <dbReference type="EC" id="2.7.13.3"/>
    </reaction>
</comment>
<evidence type="ECO:0000256" key="3">
    <source>
        <dbReference type="ARBA" id="ARBA00012438"/>
    </source>
</evidence>
<dbReference type="eggNOG" id="arCOG02352">
    <property type="taxonomic scope" value="Archaea"/>
</dbReference>
<feature type="domain" description="PAC" evidence="18">
    <location>
        <begin position="362"/>
        <end position="418"/>
    </location>
</feature>
<organism evidence="19 20">
    <name type="scientific">Methanocella paludicola (strain DSM 17711 / JCM 13418 / NBRC 101707 / SANAE)</name>
    <dbReference type="NCBI Taxonomy" id="304371"/>
    <lineage>
        <taxon>Archaea</taxon>
        <taxon>Methanobacteriati</taxon>
        <taxon>Methanobacteriota</taxon>
        <taxon>Stenosarchaea group</taxon>
        <taxon>Methanomicrobia</taxon>
        <taxon>Methanocellales</taxon>
        <taxon>Methanocellaceae</taxon>
        <taxon>Methanocella</taxon>
    </lineage>
</organism>
<evidence type="ECO:0000256" key="1">
    <source>
        <dbReference type="ARBA" id="ARBA00000085"/>
    </source>
</evidence>
<dbReference type="eggNOG" id="arCOG06192">
    <property type="taxonomic scope" value="Archaea"/>
</dbReference>
<dbReference type="Pfam" id="PF00989">
    <property type="entry name" value="PAS"/>
    <property type="match status" value="1"/>
</dbReference>
<dbReference type="RefSeq" id="WP_012900559.1">
    <property type="nucleotide sequence ID" value="NC_013665.1"/>
</dbReference>
<dbReference type="Pfam" id="PF08448">
    <property type="entry name" value="PAS_4"/>
    <property type="match status" value="1"/>
</dbReference>
<dbReference type="PANTHER" id="PTHR43304">
    <property type="entry name" value="PHYTOCHROME-LIKE PROTEIN CPH1"/>
    <property type="match status" value="1"/>
</dbReference>
<evidence type="ECO:0000256" key="8">
    <source>
        <dbReference type="ARBA" id="ARBA00022692"/>
    </source>
</evidence>
<evidence type="ECO:0000256" key="9">
    <source>
        <dbReference type="ARBA" id="ARBA00022737"/>
    </source>
</evidence>
<dbReference type="InterPro" id="IPR036890">
    <property type="entry name" value="HATPase_C_sf"/>
</dbReference>
<keyword evidence="20" id="KW-1185">Reference proteome</keyword>
<dbReference type="GO" id="GO:0004673">
    <property type="term" value="F:protein histidine kinase activity"/>
    <property type="evidence" value="ECO:0007669"/>
    <property type="project" value="UniProtKB-EC"/>
</dbReference>
<dbReference type="SMART" id="SM00086">
    <property type="entry name" value="PAC"/>
    <property type="match status" value="5"/>
</dbReference>
<dbReference type="OrthoDB" id="342253at2157"/>
<evidence type="ECO:0000256" key="10">
    <source>
        <dbReference type="ARBA" id="ARBA00022741"/>
    </source>
</evidence>
<dbReference type="PROSITE" id="PS50112">
    <property type="entry name" value="PAS"/>
    <property type="match status" value="1"/>
</dbReference>
<feature type="region of interest" description="Disordered" evidence="15">
    <location>
        <begin position="1"/>
        <end position="31"/>
    </location>
</feature>
<dbReference type="eggNOG" id="arCOG06515">
    <property type="taxonomic scope" value="Archaea"/>
</dbReference>
<protein>
    <recommendedName>
        <fullName evidence="3">histidine kinase</fullName>
        <ecNumber evidence="3">2.7.13.3</ecNumber>
    </recommendedName>
</protein>
<evidence type="ECO:0000256" key="14">
    <source>
        <dbReference type="SAM" id="Coils"/>
    </source>
</evidence>
<keyword evidence="6" id="KW-0597">Phosphoprotein</keyword>
<keyword evidence="12" id="KW-1133">Transmembrane helix</keyword>
<dbReference type="InterPro" id="IPR000014">
    <property type="entry name" value="PAS"/>
</dbReference>
<dbReference type="KEGG" id="mpd:MCP_1809"/>
<dbReference type="InterPro" id="IPR000700">
    <property type="entry name" value="PAS-assoc_C"/>
</dbReference>
<dbReference type="PROSITE" id="PS50109">
    <property type="entry name" value="HIS_KIN"/>
    <property type="match status" value="1"/>
</dbReference>
<comment type="subcellular location">
    <subcellularLocation>
        <location evidence="2">Cell inner membrane</location>
        <topology evidence="2">Multi-pass membrane protein</topology>
    </subcellularLocation>
</comment>
<feature type="coiled-coil region" evidence="14">
    <location>
        <begin position="526"/>
        <end position="553"/>
    </location>
</feature>
<feature type="domain" description="Histidine kinase" evidence="16">
    <location>
        <begin position="680"/>
        <end position="900"/>
    </location>
</feature>
<dbReference type="Gene3D" id="3.30.450.20">
    <property type="entry name" value="PAS domain"/>
    <property type="match status" value="5"/>
</dbReference>
<dbReference type="CDD" id="cd00130">
    <property type="entry name" value="PAS"/>
    <property type="match status" value="4"/>
</dbReference>
<dbReference type="EMBL" id="AP011532">
    <property type="protein sequence ID" value="BAI61881.1"/>
    <property type="molecule type" value="Genomic_DNA"/>
</dbReference>
<dbReference type="InterPro" id="IPR013655">
    <property type="entry name" value="PAS_fold_3"/>
</dbReference>
<feature type="domain" description="PAC" evidence="18">
    <location>
        <begin position="617"/>
        <end position="669"/>
    </location>
</feature>
<dbReference type="InParanoid" id="D1YZK9"/>
<feature type="domain" description="PAC" evidence="18">
    <location>
        <begin position="107"/>
        <end position="157"/>
    </location>
</feature>
<dbReference type="eggNOG" id="arCOG02350">
    <property type="taxonomic scope" value="Archaea"/>
</dbReference>
<dbReference type="InterPro" id="IPR005467">
    <property type="entry name" value="His_kinase_dom"/>
</dbReference>
<feature type="domain" description="PAS" evidence="17">
    <location>
        <begin position="419"/>
        <end position="474"/>
    </location>
</feature>
<dbReference type="Gene3D" id="2.10.70.100">
    <property type="match status" value="2"/>
</dbReference>
<keyword evidence="4" id="KW-1003">Cell membrane</keyword>
<evidence type="ECO:0000256" key="12">
    <source>
        <dbReference type="ARBA" id="ARBA00022989"/>
    </source>
</evidence>
<dbReference type="PATRIC" id="fig|304371.9.peg.1847"/>
<accession>D1YZK9</accession>
<evidence type="ECO:0000256" key="11">
    <source>
        <dbReference type="ARBA" id="ARBA00022777"/>
    </source>
</evidence>
<dbReference type="FunFam" id="2.10.70.100:FF:000001">
    <property type="entry name" value="Sensory transduction histidine kinase"/>
    <property type="match status" value="1"/>
</dbReference>
<keyword evidence="9" id="KW-0677">Repeat</keyword>
<keyword evidence="13" id="KW-0472">Membrane</keyword>
<evidence type="ECO:0000313" key="20">
    <source>
        <dbReference type="Proteomes" id="UP000001882"/>
    </source>
</evidence>